<sequence>MPRAISRALLHAQASISPARWRRYKPRTKPLWGFEGLSDCQAREQEVKARALGITEMPRLTGISRHLCTPASPR</sequence>
<gene>
    <name evidence="1" type="ORF">XFF6991_420042</name>
</gene>
<evidence type="ECO:0000313" key="1">
    <source>
        <dbReference type="EMBL" id="SOO24825.1"/>
    </source>
</evidence>
<reference evidence="1 2" key="1">
    <citation type="submission" date="2017-10" db="EMBL/GenBank/DDBJ databases">
        <authorList>
            <person name="Regsiter A."/>
            <person name="William W."/>
        </authorList>
    </citation>
    <scope>NUCLEOTIDE SEQUENCE [LARGE SCALE GENOMIC DNA]</scope>
    <source>
        <strain evidence="1 2">CFBP6991</strain>
    </source>
</reference>
<accession>A0A7Z7NHB4</accession>
<comment type="caution">
    <text evidence="1">The sequence shown here is derived from an EMBL/GenBank/DDBJ whole genome shotgun (WGS) entry which is preliminary data.</text>
</comment>
<organism evidence="1 2">
    <name type="scientific">Xanthomonas campestris pv. phaseoli</name>
    <dbReference type="NCBI Taxonomy" id="317013"/>
    <lineage>
        <taxon>Bacteria</taxon>
        <taxon>Pseudomonadati</taxon>
        <taxon>Pseudomonadota</taxon>
        <taxon>Gammaproteobacteria</taxon>
        <taxon>Lysobacterales</taxon>
        <taxon>Lysobacteraceae</taxon>
        <taxon>Xanthomonas</taxon>
    </lineage>
</organism>
<dbReference type="AlphaFoldDB" id="A0A7Z7NHB4"/>
<protein>
    <submittedName>
        <fullName evidence="1">Uncharacterized protein</fullName>
    </submittedName>
</protein>
<evidence type="ECO:0000313" key="2">
    <source>
        <dbReference type="Proteomes" id="UP000234345"/>
    </source>
</evidence>
<dbReference type="EMBL" id="OCZC01000069">
    <property type="protein sequence ID" value="SOO24825.1"/>
    <property type="molecule type" value="Genomic_DNA"/>
</dbReference>
<proteinExistence type="predicted"/>
<name>A0A7Z7NHB4_XANCH</name>
<dbReference type="Proteomes" id="UP000234345">
    <property type="component" value="Unassembled WGS sequence"/>
</dbReference>